<dbReference type="Gene3D" id="2.60.120.620">
    <property type="entry name" value="q2cbj1_9rhob like domain"/>
    <property type="match status" value="1"/>
</dbReference>
<proteinExistence type="predicted"/>
<evidence type="ECO:0000256" key="6">
    <source>
        <dbReference type="ARBA" id="ARBA00023004"/>
    </source>
</evidence>
<dbReference type="Pfam" id="PF00248">
    <property type="entry name" value="Aldo_ket_red"/>
    <property type="match status" value="1"/>
</dbReference>
<dbReference type="InterPro" id="IPR044862">
    <property type="entry name" value="Pro_4_hyd_alph_FE2OG_OXY"/>
</dbReference>
<dbReference type="Gene3D" id="3.20.20.100">
    <property type="entry name" value="NADP-dependent oxidoreductase domain"/>
    <property type="match status" value="1"/>
</dbReference>
<evidence type="ECO:0000256" key="2">
    <source>
        <dbReference type="ARBA" id="ARBA00022723"/>
    </source>
</evidence>
<keyword evidence="9" id="KW-1185">Reference proteome</keyword>
<organism evidence="8 9">
    <name type="scientific">Durusdinium trenchii</name>
    <dbReference type="NCBI Taxonomy" id="1381693"/>
    <lineage>
        <taxon>Eukaryota</taxon>
        <taxon>Sar</taxon>
        <taxon>Alveolata</taxon>
        <taxon>Dinophyceae</taxon>
        <taxon>Suessiales</taxon>
        <taxon>Symbiodiniaceae</taxon>
        <taxon>Durusdinium</taxon>
    </lineage>
</organism>
<dbReference type="InterPro" id="IPR051559">
    <property type="entry name" value="HIF_prolyl_hydroxylases"/>
</dbReference>
<keyword evidence="2" id="KW-0479">Metal-binding</keyword>
<dbReference type="InterPro" id="IPR023210">
    <property type="entry name" value="NADP_OxRdtase_dom"/>
</dbReference>
<feature type="domain" description="Fe2OG dioxygenase" evidence="7">
    <location>
        <begin position="835"/>
        <end position="931"/>
    </location>
</feature>
<evidence type="ECO:0000313" key="8">
    <source>
        <dbReference type="EMBL" id="CAK9057490.1"/>
    </source>
</evidence>
<evidence type="ECO:0000259" key="7">
    <source>
        <dbReference type="PROSITE" id="PS51471"/>
    </source>
</evidence>
<dbReference type="Pfam" id="PF13640">
    <property type="entry name" value="2OG-FeII_Oxy_3"/>
    <property type="match status" value="1"/>
</dbReference>
<dbReference type="InterPro" id="IPR036812">
    <property type="entry name" value="NAD(P)_OxRdtase_dom_sf"/>
</dbReference>
<keyword evidence="5" id="KW-0560">Oxidoreductase</keyword>
<keyword evidence="3" id="KW-0847">Vitamin C</keyword>
<keyword evidence="4" id="KW-0223">Dioxygenase</keyword>
<dbReference type="EMBL" id="CAXAMN010021273">
    <property type="protein sequence ID" value="CAK9057490.1"/>
    <property type="molecule type" value="Genomic_DNA"/>
</dbReference>
<reference evidence="8 9" key="1">
    <citation type="submission" date="2024-02" db="EMBL/GenBank/DDBJ databases">
        <authorList>
            <person name="Chen Y."/>
            <person name="Shah S."/>
            <person name="Dougan E. K."/>
            <person name="Thang M."/>
            <person name="Chan C."/>
        </authorList>
    </citation>
    <scope>NUCLEOTIDE SEQUENCE [LARGE SCALE GENOMIC DNA]</scope>
</reference>
<dbReference type="PRINTS" id="PR00069">
    <property type="entry name" value="ALDKETRDTASE"/>
</dbReference>
<dbReference type="InterPro" id="IPR005123">
    <property type="entry name" value="Oxoglu/Fe-dep_dioxygenase_dom"/>
</dbReference>
<sequence length="1028" mass="113120">MAPEVHHTLSPGRLVINVTGIDHARAFGDLDVKEDCVTFLANGERVLLSLAPGTINTNDCSARVRKKDLIIAWQCEEPERDDRTCMPILTAGITHSPPPQVSPMSKEVHFACAASVRWAAEKLAILQIPETAEGFQRFKAEVGLAELAFYALRLARLGTPKALWPQLQAAEAQLSEALRQRAAGEEPQFEVMASVWSTVQRIAGAVEDVTMEVAEAPLLGIEANASASLAGQRWTLRDGRPLGPGIGTWKLSPSEAEESVAAALREGVRHVDTAAEYGTEEAVARGIQRAKVPRDEIFVNLKVAAETAEELREVIATSFNQWGAGAVDCLMLHRAPENDRKLETLWSVLEDEVKAGRAKCLGASNITAAQLEVLTSPKRPERFWPAVVQLKCSVFHQGGYFIENASALWQILRSKRIIPVGISLFNPLHSCISPLEEPLCRHWAKQLSSSPAQLLSHWTVAMGVCPLLRCSPHHAVVFSTSLQIPSCLVAALTSLSNLTETSFCPSMREMLGLRKMQSRRSISRGDHLAGCSVQVHSLKSVKGQQLNGMLGVLVDFDEESGRWQLTTSDGRSRKMRPENLAMVTADTPTDTADERAAAAGVFLQELLSTGSADAMLAVLRQRNNEVDWALLETVSANLSFAESKGYAVKQQVLTRLLGEVKQVLSHQEPRVRTVLLPPPSLDATASWKGTPEESQRVLAAVSALLEAQGYAICDHFVSDQDVQLLAQELAAYDREFETAKIWVGKQASGAQLSVPTVRSDRIMWVCGEHRTPAREMLWDSAGQQPAEGLAPCRPEVVMEKSTAGFPELRKIMNRVDDFILKGLSKHVGRLRGLAERSDAMISIYENGARFQKHVDNPNRDGRVLTSIVYLNYGEPWGEDDGGHLRMFLDGEGAIDLAPETGRLVLFWANELPHEVLPSKRRRMALTYWWFDRAEREAKVRDLGEEVGDTHLKMKEERLAQEFMAFMLSESSKPKEIYQKAKLLPPKSLSTVAAVVGAANNTEALEGIGRLSSKDLERLRGSMGKMGLD</sequence>
<name>A0ABP0N113_9DINO</name>
<evidence type="ECO:0000256" key="1">
    <source>
        <dbReference type="ARBA" id="ARBA00001961"/>
    </source>
</evidence>
<protein>
    <recommendedName>
        <fullName evidence="7">Fe2OG dioxygenase domain-containing protein</fullName>
    </recommendedName>
</protein>
<evidence type="ECO:0000313" key="9">
    <source>
        <dbReference type="Proteomes" id="UP001642484"/>
    </source>
</evidence>
<dbReference type="PANTHER" id="PTHR12907">
    <property type="entry name" value="EGL NINE HOMOLOG-RELATED"/>
    <property type="match status" value="1"/>
</dbReference>
<dbReference type="InterPro" id="IPR020471">
    <property type="entry name" value="AKR"/>
</dbReference>
<keyword evidence="6" id="KW-0408">Iron</keyword>
<dbReference type="Proteomes" id="UP001642484">
    <property type="component" value="Unassembled WGS sequence"/>
</dbReference>
<dbReference type="SUPFAM" id="SSF51430">
    <property type="entry name" value="NAD(P)-linked oxidoreductase"/>
    <property type="match status" value="1"/>
</dbReference>
<evidence type="ECO:0000256" key="4">
    <source>
        <dbReference type="ARBA" id="ARBA00022964"/>
    </source>
</evidence>
<dbReference type="SMART" id="SM00702">
    <property type="entry name" value="P4Hc"/>
    <property type="match status" value="1"/>
</dbReference>
<dbReference type="InterPro" id="IPR006620">
    <property type="entry name" value="Pro_4_hyd_alph"/>
</dbReference>
<comment type="caution">
    <text evidence="8">The sequence shown here is derived from an EMBL/GenBank/DDBJ whole genome shotgun (WGS) entry which is preliminary data.</text>
</comment>
<gene>
    <name evidence="8" type="ORF">CCMP2556_LOCUS28365</name>
</gene>
<accession>A0ABP0N113</accession>
<dbReference type="PANTHER" id="PTHR12907:SF26">
    <property type="entry name" value="HIF PROLYL HYDROXYLASE, ISOFORM C"/>
    <property type="match status" value="1"/>
</dbReference>
<comment type="cofactor">
    <cofactor evidence="1">
        <name>L-ascorbate</name>
        <dbReference type="ChEBI" id="CHEBI:38290"/>
    </cofactor>
</comment>
<evidence type="ECO:0000256" key="3">
    <source>
        <dbReference type="ARBA" id="ARBA00022896"/>
    </source>
</evidence>
<evidence type="ECO:0000256" key="5">
    <source>
        <dbReference type="ARBA" id="ARBA00023002"/>
    </source>
</evidence>
<dbReference type="PROSITE" id="PS51471">
    <property type="entry name" value="FE2OG_OXY"/>
    <property type="match status" value="1"/>
</dbReference>